<dbReference type="InterPro" id="IPR051908">
    <property type="entry name" value="Ribosomal_N-acetyltransferase"/>
</dbReference>
<dbReference type="PANTHER" id="PTHR43441">
    <property type="entry name" value="RIBOSOMAL-PROTEIN-SERINE ACETYLTRANSFERASE"/>
    <property type="match status" value="1"/>
</dbReference>
<dbReference type="PANTHER" id="PTHR43441:SF10">
    <property type="entry name" value="ACETYLTRANSFERASE"/>
    <property type="match status" value="1"/>
</dbReference>
<keyword evidence="4" id="KW-1185">Reference proteome</keyword>
<sequence>MPRRSAPVIAPGLGSTTQPTLATPDGELLLRPFRPGDADPVFRVYQDPAVRRWHDRTMSSVDEAREWCAATATKWAADDRAEWAVTATSDDELLGRVTVRSWNLHEGLATVGYWVAPEARGRRIATRALETAVAWAFEVGFHRLELDHATGNTASCRVAEKTGFQLEGTLRSAALHEEGWLDMHLHARIAD</sequence>
<dbReference type="RefSeq" id="WP_192863999.1">
    <property type="nucleotide sequence ID" value="NZ_JADAQT010000102.1"/>
</dbReference>
<comment type="caution">
    <text evidence="3">The sequence shown here is derived from an EMBL/GenBank/DDBJ whole genome shotgun (WGS) entry which is preliminary data.</text>
</comment>
<accession>A0ABR9N1D5</accession>
<evidence type="ECO:0000313" key="3">
    <source>
        <dbReference type="EMBL" id="MBE1877444.1"/>
    </source>
</evidence>
<feature type="region of interest" description="Disordered" evidence="1">
    <location>
        <begin position="1"/>
        <end position="20"/>
    </location>
</feature>
<evidence type="ECO:0000259" key="2">
    <source>
        <dbReference type="PROSITE" id="PS51186"/>
    </source>
</evidence>
<dbReference type="CDD" id="cd04301">
    <property type="entry name" value="NAT_SF"/>
    <property type="match status" value="1"/>
</dbReference>
<reference evidence="3 4" key="1">
    <citation type="submission" date="2020-10" db="EMBL/GenBank/DDBJ databases">
        <title>Myceligenerans pegani sp. nov., an endophytic actinomycete isolated from Peganum harmala L. in Xinjiang, China.</title>
        <authorList>
            <person name="Xin L."/>
        </authorList>
    </citation>
    <scope>NUCLEOTIDE SEQUENCE [LARGE SCALE GENOMIC DNA]</scope>
    <source>
        <strain evidence="3 4">TRM65318</strain>
    </source>
</reference>
<dbReference type="PROSITE" id="PS51186">
    <property type="entry name" value="GNAT"/>
    <property type="match status" value="1"/>
</dbReference>
<dbReference type="SUPFAM" id="SSF55729">
    <property type="entry name" value="Acyl-CoA N-acyltransferases (Nat)"/>
    <property type="match status" value="1"/>
</dbReference>
<dbReference type="Pfam" id="PF13302">
    <property type="entry name" value="Acetyltransf_3"/>
    <property type="match status" value="1"/>
</dbReference>
<dbReference type="InterPro" id="IPR016181">
    <property type="entry name" value="Acyl_CoA_acyltransferase"/>
</dbReference>
<name>A0ABR9N1D5_9MICO</name>
<gene>
    <name evidence="3" type="ORF">IHE71_17285</name>
</gene>
<dbReference type="Proteomes" id="UP000625527">
    <property type="component" value="Unassembled WGS sequence"/>
</dbReference>
<evidence type="ECO:0000313" key="4">
    <source>
        <dbReference type="Proteomes" id="UP000625527"/>
    </source>
</evidence>
<dbReference type="EMBL" id="JADAQT010000102">
    <property type="protein sequence ID" value="MBE1877444.1"/>
    <property type="molecule type" value="Genomic_DNA"/>
</dbReference>
<dbReference type="Gene3D" id="3.40.630.30">
    <property type="match status" value="1"/>
</dbReference>
<dbReference type="InterPro" id="IPR000182">
    <property type="entry name" value="GNAT_dom"/>
</dbReference>
<evidence type="ECO:0000256" key="1">
    <source>
        <dbReference type="SAM" id="MobiDB-lite"/>
    </source>
</evidence>
<feature type="domain" description="N-acetyltransferase" evidence="2">
    <location>
        <begin position="28"/>
        <end position="188"/>
    </location>
</feature>
<protein>
    <submittedName>
        <fullName evidence="3">GNAT family N-acetyltransferase</fullName>
    </submittedName>
</protein>
<proteinExistence type="predicted"/>
<organism evidence="3 4">
    <name type="scientific">Myceligenerans pegani</name>
    <dbReference type="NCBI Taxonomy" id="2776917"/>
    <lineage>
        <taxon>Bacteria</taxon>
        <taxon>Bacillati</taxon>
        <taxon>Actinomycetota</taxon>
        <taxon>Actinomycetes</taxon>
        <taxon>Micrococcales</taxon>
        <taxon>Promicromonosporaceae</taxon>
        <taxon>Myceligenerans</taxon>
    </lineage>
</organism>